<sequence>MATNNSDSISSLLNALDVHYERSRIYLGWKVGSTFNAFEKNIRSWTTNRAISLVFNNGLRTVGKQHRFGDKNLRRQVYGSESQQNISNYASI</sequence>
<dbReference type="AlphaFoldDB" id="A0A9N9ALD8"/>
<protein>
    <submittedName>
        <fullName evidence="1">15850_t:CDS:1</fullName>
    </submittedName>
</protein>
<accession>A0A9N9ALD8</accession>
<dbReference type="EMBL" id="CAJVPP010001147">
    <property type="protein sequence ID" value="CAG8536987.1"/>
    <property type="molecule type" value="Genomic_DNA"/>
</dbReference>
<evidence type="ECO:0000313" key="1">
    <source>
        <dbReference type="EMBL" id="CAG8536987.1"/>
    </source>
</evidence>
<gene>
    <name evidence="1" type="ORF">FMOSSE_LOCUS5789</name>
</gene>
<name>A0A9N9ALD8_FUNMO</name>
<evidence type="ECO:0000313" key="2">
    <source>
        <dbReference type="Proteomes" id="UP000789375"/>
    </source>
</evidence>
<keyword evidence="2" id="KW-1185">Reference proteome</keyword>
<proteinExistence type="predicted"/>
<comment type="caution">
    <text evidence="1">The sequence shown here is derived from an EMBL/GenBank/DDBJ whole genome shotgun (WGS) entry which is preliminary data.</text>
</comment>
<dbReference type="Proteomes" id="UP000789375">
    <property type="component" value="Unassembled WGS sequence"/>
</dbReference>
<reference evidence="1" key="1">
    <citation type="submission" date="2021-06" db="EMBL/GenBank/DDBJ databases">
        <authorList>
            <person name="Kallberg Y."/>
            <person name="Tangrot J."/>
            <person name="Rosling A."/>
        </authorList>
    </citation>
    <scope>NUCLEOTIDE SEQUENCE</scope>
    <source>
        <strain evidence="1">87-6 pot B 2015</strain>
    </source>
</reference>
<organism evidence="1 2">
    <name type="scientific">Funneliformis mosseae</name>
    <name type="common">Endomycorrhizal fungus</name>
    <name type="synonym">Glomus mosseae</name>
    <dbReference type="NCBI Taxonomy" id="27381"/>
    <lineage>
        <taxon>Eukaryota</taxon>
        <taxon>Fungi</taxon>
        <taxon>Fungi incertae sedis</taxon>
        <taxon>Mucoromycota</taxon>
        <taxon>Glomeromycotina</taxon>
        <taxon>Glomeromycetes</taxon>
        <taxon>Glomerales</taxon>
        <taxon>Glomeraceae</taxon>
        <taxon>Funneliformis</taxon>
    </lineage>
</organism>